<evidence type="ECO:0000313" key="9">
    <source>
        <dbReference type="EMBL" id="CAD8837336.1"/>
    </source>
</evidence>
<dbReference type="Gene3D" id="3.40.850.10">
    <property type="entry name" value="Kinesin motor domain"/>
    <property type="match status" value="1"/>
</dbReference>
<dbReference type="SUPFAM" id="SSF52540">
    <property type="entry name" value="P-loop containing nucleoside triphosphate hydrolases"/>
    <property type="match status" value="1"/>
</dbReference>
<proteinExistence type="inferred from homology"/>
<dbReference type="SUPFAM" id="SSF49879">
    <property type="entry name" value="SMAD/FHA domain"/>
    <property type="match status" value="1"/>
</dbReference>
<name>A0A7S0ZZ47_NOCSC</name>
<dbReference type="GO" id="GO:0008017">
    <property type="term" value="F:microtubule binding"/>
    <property type="evidence" value="ECO:0007669"/>
    <property type="project" value="InterPro"/>
</dbReference>
<evidence type="ECO:0000256" key="2">
    <source>
        <dbReference type="ARBA" id="ARBA00022840"/>
    </source>
</evidence>
<dbReference type="PANTHER" id="PTHR47117">
    <property type="entry name" value="STAR-RELATED LIPID TRANSFER PROTEIN 9"/>
    <property type="match status" value="1"/>
</dbReference>
<dbReference type="PROSITE" id="PS00411">
    <property type="entry name" value="KINESIN_MOTOR_1"/>
    <property type="match status" value="1"/>
</dbReference>
<dbReference type="SMART" id="SM00129">
    <property type="entry name" value="KISc"/>
    <property type="match status" value="1"/>
</dbReference>
<dbReference type="InterPro" id="IPR019821">
    <property type="entry name" value="Kinesin_motor_CS"/>
</dbReference>
<evidence type="ECO:0000256" key="5">
    <source>
        <dbReference type="PROSITE-ProRule" id="PRU00283"/>
    </source>
</evidence>
<dbReference type="InterPro" id="IPR027417">
    <property type="entry name" value="P-loop_NTPase"/>
</dbReference>
<keyword evidence="2 5" id="KW-0067">ATP-binding</keyword>
<organism evidence="9">
    <name type="scientific">Noctiluca scintillans</name>
    <name type="common">Sea sparkle</name>
    <name type="synonym">Red tide dinoflagellate</name>
    <dbReference type="NCBI Taxonomy" id="2966"/>
    <lineage>
        <taxon>Eukaryota</taxon>
        <taxon>Sar</taxon>
        <taxon>Alveolata</taxon>
        <taxon>Dinophyceae</taxon>
        <taxon>Noctilucales</taxon>
        <taxon>Noctilucaceae</taxon>
        <taxon>Noctiluca</taxon>
    </lineage>
</organism>
<evidence type="ECO:0000256" key="4">
    <source>
        <dbReference type="ARBA" id="ARBA00023175"/>
    </source>
</evidence>
<sequence>MPNEADVILSEVPGSKEPGHHKTFSFDRAYWSFDPENEAKFYSQQHLMDDLGNELVDNSLNGFNCCMFAYGQTGSGKTYSILGAPTPELQGLLPRIIDKIFDTMIKDAADTISPITFTCSATYMEIYNEQILDLLKPPEQRTDVLSVRRNPQVGIYVEGLKNVPVFQKHEVQELLDFGVKTRSVGETCMNAASSRSHCIFTLETRRKKKSAEGVVTEMTSRLNIVDLAGSERQGKTEATGSRLKEGAAINKSLSALALVITKLAELAGKDNKNADFVPFRNSKLTFVLQDSLSGNSKTVMIAALSPALNNYEENLSTLRFAQSVKKVKTKASKNEAKEGALLDNLKAEVERLRKELMEGGGGGGGGAPGSPEEEAAREELRVAEELAQRYARDLEQQIEEAKQFAQQRKEALQDMGLQLKEITEAMGMQMSSAHLVNLDYDPSLAGSLIYFIPQSTDLLVGSGPDCNAKFSGLGTYPQMASLTCDDELKVSISPIEGRVLVNGRQIHSDIEVFHGDRIIFGYASCFYLVVPGQGDDVPKPGEERQPSMPGLDGALAEIMPEATEAYEKCYWYIERIQSKLGTTRAQLFTKQFRKTALLVDEANAITEEIRPLDRLEFAVEVVVDMLTHQEEVPQCAVRLKKWDTGAGRFRNQVQKVLTDNSTTTNRNLSFLEKQFRPSFCDLSGPEQGYKSVMLLDINGFKERVIQLREVYDQFSRNGHLPDFSHPESDPWSDIPSCEVEPMVRTRMEAILQAAAKSHAGAAAEKLAAAAELRRLQESSGDMGDSVLPLPIQMLDSSGGLHFSNNLFGTPAAEKDVLPLADAGPLTVDGNQKSKSNSKERKDNRRKKKEQKELRDREEEDLSNSQIKACTEIIDAARGELHGRAVKLQAIETDLARKDAVITEIQTLAHAASLQLQSVKDVSRLRAVQHVDARRSQRCLGPVVGALRKMLDMVD</sequence>
<evidence type="ECO:0000256" key="6">
    <source>
        <dbReference type="RuleBase" id="RU000394"/>
    </source>
</evidence>
<dbReference type="GO" id="GO:0005524">
    <property type="term" value="F:ATP binding"/>
    <property type="evidence" value="ECO:0007669"/>
    <property type="project" value="UniProtKB-UniRule"/>
</dbReference>
<feature type="binding site" evidence="5">
    <location>
        <begin position="71"/>
        <end position="78"/>
    </location>
    <ligand>
        <name>ATP</name>
        <dbReference type="ChEBI" id="CHEBI:30616"/>
    </ligand>
</feature>
<gene>
    <name evidence="9" type="ORF">NSCI0253_LOCUS11684</name>
</gene>
<reference evidence="9" key="1">
    <citation type="submission" date="2021-01" db="EMBL/GenBank/DDBJ databases">
        <authorList>
            <person name="Corre E."/>
            <person name="Pelletier E."/>
            <person name="Niang G."/>
            <person name="Scheremetjew M."/>
            <person name="Finn R."/>
            <person name="Kale V."/>
            <person name="Holt S."/>
            <person name="Cochrane G."/>
            <person name="Meng A."/>
            <person name="Brown T."/>
            <person name="Cohen L."/>
        </authorList>
    </citation>
    <scope>NUCLEOTIDE SEQUENCE</scope>
</reference>
<dbReference type="InterPro" id="IPR008984">
    <property type="entry name" value="SMAD_FHA_dom_sf"/>
</dbReference>
<keyword evidence="4 5" id="KW-0505">Motor protein</keyword>
<dbReference type="AlphaFoldDB" id="A0A7S0ZZ47"/>
<comment type="similarity">
    <text evidence="5 6">Belongs to the TRAFAC class myosin-kinesin ATPase superfamily. Kinesin family.</text>
</comment>
<feature type="region of interest" description="Disordered" evidence="7">
    <location>
        <begin position="356"/>
        <end position="377"/>
    </location>
</feature>
<feature type="region of interest" description="Disordered" evidence="7">
    <location>
        <begin position="821"/>
        <end position="861"/>
    </location>
</feature>
<accession>A0A7S0ZZ47</accession>
<evidence type="ECO:0000256" key="3">
    <source>
        <dbReference type="ARBA" id="ARBA00023054"/>
    </source>
</evidence>
<keyword evidence="3" id="KW-0175">Coiled coil</keyword>
<dbReference type="Gene3D" id="2.60.200.20">
    <property type="match status" value="1"/>
</dbReference>
<dbReference type="InterPro" id="IPR001752">
    <property type="entry name" value="Kinesin_motor_dom"/>
</dbReference>
<keyword evidence="1 5" id="KW-0547">Nucleotide-binding</keyword>
<evidence type="ECO:0000259" key="8">
    <source>
        <dbReference type="PROSITE" id="PS50067"/>
    </source>
</evidence>
<feature type="compositionally biased region" description="Gly residues" evidence="7">
    <location>
        <begin position="358"/>
        <end position="368"/>
    </location>
</feature>
<protein>
    <recommendedName>
        <fullName evidence="6">Kinesin-like protein</fullName>
    </recommendedName>
</protein>
<keyword evidence="6" id="KW-0493">Microtubule</keyword>
<dbReference type="PROSITE" id="PS50067">
    <property type="entry name" value="KINESIN_MOTOR_2"/>
    <property type="match status" value="1"/>
</dbReference>
<dbReference type="GO" id="GO:0003777">
    <property type="term" value="F:microtubule motor activity"/>
    <property type="evidence" value="ECO:0007669"/>
    <property type="project" value="InterPro"/>
</dbReference>
<dbReference type="GO" id="GO:0007018">
    <property type="term" value="P:microtubule-based movement"/>
    <property type="evidence" value="ECO:0007669"/>
    <property type="project" value="InterPro"/>
</dbReference>
<dbReference type="Pfam" id="PF00225">
    <property type="entry name" value="Kinesin"/>
    <property type="match status" value="1"/>
</dbReference>
<dbReference type="EMBL" id="HBFQ01016822">
    <property type="protein sequence ID" value="CAD8837336.1"/>
    <property type="molecule type" value="Transcribed_RNA"/>
</dbReference>
<evidence type="ECO:0000256" key="1">
    <source>
        <dbReference type="ARBA" id="ARBA00022741"/>
    </source>
</evidence>
<dbReference type="PRINTS" id="PR00380">
    <property type="entry name" value="KINESINHEAVY"/>
</dbReference>
<dbReference type="GO" id="GO:0005874">
    <property type="term" value="C:microtubule"/>
    <property type="evidence" value="ECO:0007669"/>
    <property type="project" value="UniProtKB-KW"/>
</dbReference>
<evidence type="ECO:0000256" key="7">
    <source>
        <dbReference type="SAM" id="MobiDB-lite"/>
    </source>
</evidence>
<feature type="domain" description="Kinesin motor" evidence="8">
    <location>
        <begin position="1"/>
        <end position="327"/>
    </location>
</feature>
<dbReference type="InterPro" id="IPR036961">
    <property type="entry name" value="Kinesin_motor_dom_sf"/>
</dbReference>